<dbReference type="InterPro" id="IPR053151">
    <property type="entry name" value="RNase_H-like"/>
</dbReference>
<dbReference type="SUPFAM" id="SSF53098">
    <property type="entry name" value="Ribonuclease H-like"/>
    <property type="match status" value="1"/>
</dbReference>
<reference evidence="3" key="2">
    <citation type="submission" date="2017-06" db="EMBL/GenBank/DDBJ databases">
        <title>WGS assembly of Brachypodium distachyon.</title>
        <authorList>
            <consortium name="The International Brachypodium Initiative"/>
            <person name="Lucas S."/>
            <person name="Harmon-Smith M."/>
            <person name="Lail K."/>
            <person name="Tice H."/>
            <person name="Grimwood J."/>
            <person name="Bruce D."/>
            <person name="Barry K."/>
            <person name="Shu S."/>
            <person name="Lindquist E."/>
            <person name="Wang M."/>
            <person name="Pitluck S."/>
            <person name="Vogel J.P."/>
            <person name="Garvin D.F."/>
            <person name="Mockler T.C."/>
            <person name="Schmutz J."/>
            <person name="Rokhsar D."/>
            <person name="Bevan M.W."/>
        </authorList>
    </citation>
    <scope>NUCLEOTIDE SEQUENCE</scope>
    <source>
        <strain evidence="3">Bd21</strain>
    </source>
</reference>
<dbReference type="AlphaFoldDB" id="I1I4I2"/>
<dbReference type="InterPro" id="IPR012337">
    <property type="entry name" value="RNaseH-like_sf"/>
</dbReference>
<accession>I1I4I2</accession>
<organism evidence="4">
    <name type="scientific">Brachypodium distachyon</name>
    <name type="common">Purple false brome</name>
    <name type="synonym">Trachynia distachya</name>
    <dbReference type="NCBI Taxonomy" id="15368"/>
    <lineage>
        <taxon>Eukaryota</taxon>
        <taxon>Viridiplantae</taxon>
        <taxon>Streptophyta</taxon>
        <taxon>Embryophyta</taxon>
        <taxon>Tracheophyta</taxon>
        <taxon>Spermatophyta</taxon>
        <taxon>Magnoliopsida</taxon>
        <taxon>Liliopsida</taxon>
        <taxon>Poales</taxon>
        <taxon>Poaceae</taxon>
        <taxon>BOP clade</taxon>
        <taxon>Pooideae</taxon>
        <taxon>Stipodae</taxon>
        <taxon>Brachypodieae</taxon>
        <taxon>Brachypodium</taxon>
    </lineage>
</organism>
<evidence type="ECO:0000313" key="4">
    <source>
        <dbReference type="EnsemblPlants" id="KQJ96992"/>
    </source>
</evidence>
<feature type="domain" description="RNase H type-1" evidence="2">
    <location>
        <begin position="25"/>
        <end position="120"/>
    </location>
</feature>
<dbReference type="Proteomes" id="UP000008810">
    <property type="component" value="Chromosome 3"/>
</dbReference>
<gene>
    <name evidence="3" type="ORF">BRADI_3g28170v3</name>
</gene>
<dbReference type="EMBL" id="CM000882">
    <property type="protein sequence ID" value="KQJ96992.1"/>
    <property type="molecule type" value="Genomic_DNA"/>
</dbReference>
<dbReference type="Gene3D" id="3.30.420.10">
    <property type="entry name" value="Ribonuclease H-like superfamily/Ribonuclease H"/>
    <property type="match status" value="1"/>
</dbReference>
<evidence type="ECO:0000256" key="1">
    <source>
        <dbReference type="SAM" id="MobiDB-lite"/>
    </source>
</evidence>
<dbReference type="InterPro" id="IPR044730">
    <property type="entry name" value="RNase_H-like_dom_plant"/>
</dbReference>
<dbReference type="CDD" id="cd06222">
    <property type="entry name" value="RNase_H_like"/>
    <property type="match status" value="1"/>
</dbReference>
<evidence type="ECO:0000313" key="5">
    <source>
        <dbReference type="Proteomes" id="UP000008810"/>
    </source>
</evidence>
<dbReference type="InParanoid" id="I1I4I2"/>
<evidence type="ECO:0000313" key="3">
    <source>
        <dbReference type="EMBL" id="KQJ96992.1"/>
    </source>
</evidence>
<dbReference type="PANTHER" id="PTHR47723:SF24">
    <property type="entry name" value="RNASE H TYPE-1 DOMAIN-CONTAINING PROTEIN"/>
    <property type="match status" value="1"/>
</dbReference>
<dbReference type="HOGENOM" id="CLU_1191308_0_0_1"/>
<proteinExistence type="predicted"/>
<reference evidence="4" key="3">
    <citation type="submission" date="2018-08" db="UniProtKB">
        <authorList>
            <consortium name="EnsemblPlants"/>
        </authorList>
    </citation>
    <scope>IDENTIFICATION</scope>
    <source>
        <strain evidence="4">cv. Bd21</strain>
    </source>
</reference>
<feature type="region of interest" description="Disordered" evidence="1">
    <location>
        <begin position="124"/>
        <end position="147"/>
    </location>
</feature>
<dbReference type="GO" id="GO:0003676">
    <property type="term" value="F:nucleic acid binding"/>
    <property type="evidence" value="ECO:0007669"/>
    <property type="project" value="InterPro"/>
</dbReference>
<dbReference type="InterPro" id="IPR036397">
    <property type="entry name" value="RNaseH_sf"/>
</dbReference>
<evidence type="ECO:0000259" key="2">
    <source>
        <dbReference type="Pfam" id="PF13456"/>
    </source>
</evidence>
<feature type="region of interest" description="Disordered" evidence="1">
    <location>
        <begin position="183"/>
        <end position="203"/>
    </location>
</feature>
<dbReference type="InterPro" id="IPR002156">
    <property type="entry name" value="RNaseH_domain"/>
</dbReference>
<sequence>MALVLLHKLLQQTWDPPDATYVKLNVDGSFLQQDNSAAWGAILRDHRGVVLGSAWSTIENCIDADMAEASACLHGIQALRHLSPLPIIVECDSSSVIQAINNKETERSAITGCIAHVKRLVAVDPDPVDPRSPAEDGGADPPRLDPPRYCSLRVTTPSGRQCEAEEAKRLGLAMTDAEAEAWSAKEAAREAAEKNAGKRPKPEVKVEPITLDSDDAYLADFRLARPFFYFRIM</sequence>
<dbReference type="Gramene" id="KQJ96992">
    <property type="protein sequence ID" value="KQJ96992"/>
    <property type="gene ID" value="BRADI_3g28170v3"/>
</dbReference>
<reference evidence="3 4" key="1">
    <citation type="journal article" date="2010" name="Nature">
        <title>Genome sequencing and analysis of the model grass Brachypodium distachyon.</title>
        <authorList>
            <consortium name="International Brachypodium Initiative"/>
        </authorList>
    </citation>
    <scope>NUCLEOTIDE SEQUENCE [LARGE SCALE GENOMIC DNA]</scope>
    <source>
        <strain evidence="3 4">Bd21</strain>
    </source>
</reference>
<keyword evidence="5" id="KW-1185">Reference proteome</keyword>
<dbReference type="PANTHER" id="PTHR47723">
    <property type="entry name" value="OS05G0353850 PROTEIN"/>
    <property type="match status" value="1"/>
</dbReference>
<dbReference type="OrthoDB" id="694273at2759"/>
<dbReference type="Pfam" id="PF13456">
    <property type="entry name" value="RVT_3"/>
    <property type="match status" value="1"/>
</dbReference>
<name>I1I4I2_BRADI</name>
<feature type="compositionally biased region" description="Basic and acidic residues" evidence="1">
    <location>
        <begin position="186"/>
        <end position="203"/>
    </location>
</feature>
<dbReference type="EnsemblPlants" id="KQJ96992">
    <property type="protein sequence ID" value="KQJ96992"/>
    <property type="gene ID" value="BRADI_3g28170v3"/>
</dbReference>
<dbReference type="GO" id="GO:0004523">
    <property type="term" value="F:RNA-DNA hybrid ribonuclease activity"/>
    <property type="evidence" value="ECO:0007669"/>
    <property type="project" value="InterPro"/>
</dbReference>
<protein>
    <recommendedName>
        <fullName evidence="2">RNase H type-1 domain-containing protein</fullName>
    </recommendedName>
</protein>